<dbReference type="OrthoDB" id="1273722at2"/>
<reference evidence="3 4" key="1">
    <citation type="submission" date="2018-06" db="EMBL/GenBank/DDBJ databases">
        <title>Genomic Encyclopedia of Archaeal and Bacterial Type Strains, Phase II (KMG-II): from individual species to whole genera.</title>
        <authorList>
            <person name="Goeker M."/>
        </authorList>
    </citation>
    <scope>NUCLEOTIDE SEQUENCE [LARGE SCALE GENOMIC DNA]</scope>
    <source>
        <strain evidence="3 4">DSM 29821</strain>
    </source>
</reference>
<dbReference type="EMBL" id="QLMA01000005">
    <property type="protein sequence ID" value="RAJ80327.1"/>
    <property type="molecule type" value="Genomic_DNA"/>
</dbReference>
<dbReference type="Proteomes" id="UP000249819">
    <property type="component" value="Unassembled WGS sequence"/>
</dbReference>
<gene>
    <name evidence="3" type="ORF">CLV59_105436</name>
</gene>
<dbReference type="InterPro" id="IPR006827">
    <property type="entry name" value="Lant_deHydtase_N"/>
</dbReference>
<keyword evidence="4" id="KW-1185">Reference proteome</keyword>
<organism evidence="3 4">
    <name type="scientific">Chitinophaga dinghuensis</name>
    <dbReference type="NCBI Taxonomy" id="1539050"/>
    <lineage>
        <taxon>Bacteria</taxon>
        <taxon>Pseudomonadati</taxon>
        <taxon>Bacteroidota</taxon>
        <taxon>Chitinophagia</taxon>
        <taxon>Chitinophagales</taxon>
        <taxon>Chitinophagaceae</taxon>
        <taxon>Chitinophaga</taxon>
    </lineage>
</organism>
<sequence length="1031" mass="118212">MTRSANFYAVRTPLLPVEYLDRLSHLTPENLAAAMKELFADPILQDAIYIASPELFQEMKRWMESDSLSEKDTAKLSMSLYRYLLRMVARCTPYGLFAGCATGNVADYTSVQLGAPEEHLRHCRLDMNYVAELAASITAIPEIKEQLLFYPNNSIYASGSRFRYAAYTIRNKYRNYFLTAVNKSDYLETILRQAANGATLETIRQSIVSEENDITWYDAAEFTEELMANQLLVSELEATVTGQEFFTRLCNRLATMPEAAEITHKLSAIRDLLRQPNIHAYTQINQIVKELLPTTSNKDLLQTDLILHTHQNQLSTKVTDELTAEVSSLLQLARPGITPDLDQFINAFSSRYESQEVPLQLALDTEAGIGYGSNSGPGSDHTPLLDDLVLPASENNDPIQRSRMLYFQLQRLQESRAKGAQNITLTTEDITSLIEPGTKKYPASMYTMGKLLAKDAAAMDAGDYLFDMSGCSGPSAANLLGRFCHGDAALLEHVRSVLKQEEAQQPDAIFAEIAHLPESRTGNILMRPQLRDYEIVYLAASEMPAEQQIHVDDLLVSIQSGKVRLRSKRLNKWVIPRLSTAHNYRNGLPVYKFLCDIQHQDYHPAFSWQWLVPDDWSALPRVTYGKCILSKRMWMWRKKETTYKAGSYMPLIDQFCKEWELPRFVLVTEGDNELVIDLNCIAARHLLGKIMDKSTQVMLQEFLQTPDQCWVTGPGGHYTNEIILPLMNEEGAIGLPVVSPNKPDIQRSFLTGGEWLYVKLYCGSRTAEDMLREILQPLVQSLQEDEIIEKWFFIRYTDPDHHLRIRFYNSSRPDFWQIVLQRLYAALQEAENALLIHKVQTDTYVREIERYGVQTMDFSESVFHIDSDFVLAITQLLDEEAGEDYRWKLGVVGTDQLLDIFGFTMEEKSKYMQQLQQGFFLEFKGNKALQQLLNDKYRKESAELHTMLSGELPEEVLALMEQRKVRMQSAIAAQGNIEKYELLSSYIHMFLNRFLLAGQRKHELVIYHFLDRYYQSQQARMKKQEKIKEIS</sequence>
<dbReference type="RefSeq" id="WP_111593323.1">
    <property type="nucleotide sequence ID" value="NZ_QLMA01000005.1"/>
</dbReference>
<proteinExistence type="predicted"/>
<accession>A0A327VWF3</accession>
<evidence type="ECO:0000313" key="4">
    <source>
        <dbReference type="Proteomes" id="UP000249819"/>
    </source>
</evidence>
<feature type="domain" description="Lantibiotic dehydratase N-terminal" evidence="1">
    <location>
        <begin position="40"/>
        <end position="687"/>
    </location>
</feature>
<comment type="caution">
    <text evidence="3">The sequence shown here is derived from an EMBL/GenBank/DDBJ whole genome shotgun (WGS) entry which is preliminary data.</text>
</comment>
<dbReference type="AlphaFoldDB" id="A0A327VWF3"/>
<dbReference type="NCBIfam" id="TIGR03891">
    <property type="entry name" value="thiopep_ocin"/>
    <property type="match status" value="1"/>
</dbReference>
<evidence type="ECO:0000259" key="1">
    <source>
        <dbReference type="Pfam" id="PF04738"/>
    </source>
</evidence>
<evidence type="ECO:0000259" key="2">
    <source>
        <dbReference type="Pfam" id="PF14028"/>
    </source>
</evidence>
<dbReference type="Pfam" id="PF14028">
    <property type="entry name" value="Lant_dehydr_C"/>
    <property type="match status" value="1"/>
</dbReference>
<evidence type="ECO:0000313" key="3">
    <source>
        <dbReference type="EMBL" id="RAJ80327.1"/>
    </source>
</evidence>
<protein>
    <submittedName>
        <fullName evidence="3">Thiopeptide-type bacteriocin biosynthesis protein</fullName>
    </submittedName>
</protein>
<feature type="domain" description="Thiopeptide-type bacteriocin biosynthesis" evidence="2">
    <location>
        <begin position="755"/>
        <end position="1014"/>
    </location>
</feature>
<dbReference type="Pfam" id="PF04738">
    <property type="entry name" value="Lant_dehydr_N"/>
    <property type="match status" value="1"/>
</dbReference>
<name>A0A327VWF3_9BACT</name>
<dbReference type="InterPro" id="IPR023809">
    <property type="entry name" value="Thiopep_bacteriocin_synth_dom"/>
</dbReference>